<gene>
    <name evidence="2" type="ORF">NATSA_06730</name>
</gene>
<dbReference type="Proteomes" id="UP000673975">
    <property type="component" value="Unassembled WGS sequence"/>
</dbReference>
<organism evidence="2 3">
    <name type="scientific">Natronogracilivirga saccharolytica</name>
    <dbReference type="NCBI Taxonomy" id="2812953"/>
    <lineage>
        <taxon>Bacteria</taxon>
        <taxon>Pseudomonadati</taxon>
        <taxon>Balneolota</taxon>
        <taxon>Balneolia</taxon>
        <taxon>Balneolales</taxon>
        <taxon>Cyclonatronaceae</taxon>
        <taxon>Natronogracilivirga</taxon>
    </lineage>
</organism>
<name>A0A8J7UT85_9BACT</name>
<proteinExistence type="predicted"/>
<protein>
    <submittedName>
        <fullName evidence="2">DUF5103 domain-containing protein</fullName>
    </submittedName>
</protein>
<dbReference type="Gene3D" id="2.60.40.10">
    <property type="entry name" value="Immunoglobulins"/>
    <property type="match status" value="1"/>
</dbReference>
<dbReference type="InterPro" id="IPR014756">
    <property type="entry name" value="Ig_E-set"/>
</dbReference>
<dbReference type="Pfam" id="PF17116">
    <property type="entry name" value="T9SS_plug_1st"/>
    <property type="match status" value="1"/>
</dbReference>
<reference evidence="2" key="1">
    <citation type="submission" date="2021-02" db="EMBL/GenBank/DDBJ databases">
        <title>Natronogracilivirga saccharolytica gen. nov. sp. nov. a new anaerobic, haloalkiliphilic carbohydrate-fermenting bacterium from soda lake and proposing of Cyclonatronumiaceae fam. nov. in the phylum Balneolaeota.</title>
        <authorList>
            <person name="Zhilina T.N."/>
            <person name="Sorokin D.Y."/>
            <person name="Zavarzina D.G."/>
            <person name="Toshchakov S.V."/>
            <person name="Kublanov I.V."/>
        </authorList>
    </citation>
    <scope>NUCLEOTIDE SEQUENCE</scope>
    <source>
        <strain evidence="2">Z-1702</strain>
    </source>
</reference>
<evidence type="ECO:0000259" key="1">
    <source>
        <dbReference type="Pfam" id="PF17116"/>
    </source>
</evidence>
<sequence>MFFISLFAVSCSFDQIQDMGASDSDSTGIKNSPMVEGQVLPPDNIKSIQVYRGSRKTAIPAIELGTDEFITLRFDEIDESSRMFRVRVRHRDADWSSSAVMRDFYLSGYREDIITRGSPSGVQDPDYVHYRYRFPNENMRVTMSGNYLLEIRDYESSDVLFSVPFFVHEDAGSTRFSYEELFGLDDRYRVHHQPFVRYRYPDIVQLPTSDLRLFFVQNRFWGRAREADQEDMSESGVYRTYLSRREAFVGTYEFRPLDLRRYDSPRPEAVEIRTETVPPRVVLFRDVVNLDVNPPRRTPSPHGFPRDDERARYVDVRFELEIPDREKTDLPVYVYGPFNNWTINEENRMEYRESTDSWVGRAVMKEGRYDYKYAVVEDGRIDDLRLDDSFASTEQEYTSLIYFRDPRYQADRLLNIQTGASR</sequence>
<dbReference type="SUPFAM" id="SSF81296">
    <property type="entry name" value="E set domains"/>
    <property type="match status" value="1"/>
</dbReference>
<feature type="domain" description="Type 9 secretion system plug protein N-terminal" evidence="1">
    <location>
        <begin position="45"/>
        <end position="168"/>
    </location>
</feature>
<keyword evidence="3" id="KW-1185">Reference proteome</keyword>
<dbReference type="AlphaFoldDB" id="A0A8J7UT85"/>
<dbReference type="InterPro" id="IPR031345">
    <property type="entry name" value="T9SS_Plug_N"/>
</dbReference>
<evidence type="ECO:0000313" key="2">
    <source>
        <dbReference type="EMBL" id="MBP3192351.1"/>
    </source>
</evidence>
<dbReference type="InterPro" id="IPR013783">
    <property type="entry name" value="Ig-like_fold"/>
</dbReference>
<dbReference type="RefSeq" id="WP_210511252.1">
    <property type="nucleotide sequence ID" value="NZ_JAFIDN010000004.1"/>
</dbReference>
<evidence type="ECO:0000313" key="3">
    <source>
        <dbReference type="Proteomes" id="UP000673975"/>
    </source>
</evidence>
<comment type="caution">
    <text evidence="2">The sequence shown here is derived from an EMBL/GenBank/DDBJ whole genome shotgun (WGS) entry which is preliminary data.</text>
</comment>
<accession>A0A8J7UT85</accession>
<dbReference type="EMBL" id="JAFIDN010000004">
    <property type="protein sequence ID" value="MBP3192351.1"/>
    <property type="molecule type" value="Genomic_DNA"/>
</dbReference>